<dbReference type="SUPFAM" id="SSF56988">
    <property type="entry name" value="Anthrax protective antigen"/>
    <property type="match status" value="1"/>
</dbReference>
<evidence type="ECO:0000256" key="5">
    <source>
        <dbReference type="SAM" id="SignalP"/>
    </source>
</evidence>
<dbReference type="RefSeq" id="WP_213499824.1">
    <property type="nucleotide sequence ID" value="NZ_CP074694.1"/>
</dbReference>
<dbReference type="GO" id="GO:0020037">
    <property type="term" value="F:heme binding"/>
    <property type="evidence" value="ECO:0007669"/>
    <property type="project" value="InterPro"/>
</dbReference>
<dbReference type="GO" id="GO:0009055">
    <property type="term" value="F:electron transfer activity"/>
    <property type="evidence" value="ECO:0007669"/>
    <property type="project" value="InterPro"/>
</dbReference>
<dbReference type="PANTHER" id="PTHR33546">
    <property type="entry name" value="LARGE, MULTIFUNCTIONAL SECRETED PROTEIN-RELATED"/>
    <property type="match status" value="1"/>
</dbReference>
<dbReference type="Gene3D" id="2.60.120.380">
    <property type="match status" value="1"/>
</dbReference>
<keyword evidence="1 4" id="KW-0349">Heme</keyword>
<feature type="signal peptide" evidence="5">
    <location>
        <begin position="1"/>
        <end position="24"/>
    </location>
</feature>
<sequence>MALSMMRLAILLSYALILPVSVGAVDSNRVQDIEPDQIKPGILVEYQDAQNRVQRLEPMIALNVPSGESPHPVIDVSKYTVKWQGTLSILRNGSYRFDANLNGKLTFKIGSKSVFDNVISTGTNVTSAPLELQSGIWPITLEYTATTSPGRLELFWKAPESRRETIPPSVLGHQLATLPKDISASNSTEYGRFLFEEMACSKCHTSGDPVKAGIPDRTGPNLSKIASRTNANWLHSWLLDPTKLRPSTAMPKLFADDEEGRAEAKAVTAYLSTLGNSSNRPANKSRPQDFLKSINAGQTLFTSIGCVACHPKAISKDKLDTGVYGFGGVAAVSWEYPLGTVGSKFTEQSLIEYLQNPLYTNPHGRMPNMNLAGADTVNIARYLLQSTEQLPAMSALNQPPSAGLVSKAVSTDKEKAEFAKVDSAKQWQIIGQKLVATKGCVNCHIIETPGSKLSVGKYPALEEIRASTQPGCTSLTHSKGPRYSLNENQKTALQTFLKSKQVWPGNKATSYQTSLAFKRFACLNCHQRDGEGGISNDLAELIKKSEKAENVDDIRPPVLTGVGHKLRTSWFRQLLLESGRSRPWMGLRMPQYGSANIQFLVEGLSRVEAAEPDDSIQVVAPSKELLDAGRLMVGKNGLGCISCHDIAGIPNTGTRGPDLATTNQRVRYDWYLRWLEQPQRMAPNTRMPQIFVNGKSPLPNLLGGDSHKQADAMWAYMSLGPTMPLPFGLEPPKGVTIAVRERAEILRTFMPETGSRSIAVGYPGHLNMVFDAATCRTAYVWSGNFLDASPVWNDRGGAPAKILGTKIWAAPEVNPWAATSSNEAPDFKTRKNDPAYGARLPDLKRFDGEPRLNFEGYALDKDGLPTFRYRVKSDSAEPLQISEKPRPLASSSMNGLERDYSLQAPDGQQTWLLVATSTTPPKWIESPKKFSTLTESQTLASTSLIAVAGEGRRVTVYQTSSLSCPATWVIRKNGTNFEVLLKISADSKKKESLKVRSWMPAQLDETSLQFIFESK</sequence>
<dbReference type="GO" id="GO:0046872">
    <property type="term" value="F:metal ion binding"/>
    <property type="evidence" value="ECO:0007669"/>
    <property type="project" value="UniProtKB-KW"/>
</dbReference>
<evidence type="ECO:0000313" key="9">
    <source>
        <dbReference type="Proteomes" id="UP000676194"/>
    </source>
</evidence>
<feature type="domain" description="PA14" evidence="7">
    <location>
        <begin position="37"/>
        <end position="170"/>
    </location>
</feature>
<dbReference type="SUPFAM" id="SSF48695">
    <property type="entry name" value="Multiheme cytochromes"/>
    <property type="match status" value="1"/>
</dbReference>
<organism evidence="8 9">
    <name type="scientific">Telmatocola sphagniphila</name>
    <dbReference type="NCBI Taxonomy" id="1123043"/>
    <lineage>
        <taxon>Bacteria</taxon>
        <taxon>Pseudomonadati</taxon>
        <taxon>Planctomycetota</taxon>
        <taxon>Planctomycetia</taxon>
        <taxon>Gemmatales</taxon>
        <taxon>Gemmataceae</taxon>
    </lineage>
</organism>
<reference evidence="8" key="1">
    <citation type="submission" date="2021-05" db="EMBL/GenBank/DDBJ databases">
        <title>Complete genome sequence of the cellulolytic planctomycete Telmatocola sphagniphila SP2T and characterization of the first cellulase from planctomycetes.</title>
        <authorList>
            <person name="Rakitin A.L."/>
            <person name="Beletsky A.V."/>
            <person name="Naumoff D.G."/>
            <person name="Kulichevskaya I.S."/>
            <person name="Mardanov A.V."/>
            <person name="Ravin N.V."/>
            <person name="Dedysh S.N."/>
        </authorList>
    </citation>
    <scope>NUCLEOTIDE SEQUENCE</scope>
    <source>
        <strain evidence="8">SP2T</strain>
    </source>
</reference>
<evidence type="ECO:0000259" key="6">
    <source>
        <dbReference type="PROSITE" id="PS51007"/>
    </source>
</evidence>
<evidence type="ECO:0000256" key="1">
    <source>
        <dbReference type="ARBA" id="ARBA00022617"/>
    </source>
</evidence>
<keyword evidence="9" id="KW-1185">Reference proteome</keyword>
<dbReference type="InterPro" id="IPR036280">
    <property type="entry name" value="Multihaem_cyt_sf"/>
</dbReference>
<feature type="chain" id="PRO_5034246114" evidence="5">
    <location>
        <begin position="25"/>
        <end position="1015"/>
    </location>
</feature>
<dbReference type="EMBL" id="CP074694">
    <property type="protein sequence ID" value="QVL34644.1"/>
    <property type="molecule type" value="Genomic_DNA"/>
</dbReference>
<evidence type="ECO:0000256" key="2">
    <source>
        <dbReference type="ARBA" id="ARBA00022723"/>
    </source>
</evidence>
<dbReference type="Gene3D" id="1.10.760.10">
    <property type="entry name" value="Cytochrome c-like domain"/>
    <property type="match status" value="3"/>
</dbReference>
<accession>A0A8E6BB61</accession>
<dbReference type="Proteomes" id="UP000676194">
    <property type="component" value="Chromosome"/>
</dbReference>
<protein>
    <submittedName>
        <fullName evidence="8">C-type cytochrome</fullName>
    </submittedName>
</protein>
<feature type="domain" description="Cytochrome c" evidence="6">
    <location>
        <begin position="292"/>
        <end position="387"/>
    </location>
</feature>
<dbReference type="InterPro" id="IPR037524">
    <property type="entry name" value="PA14/GLEYA"/>
</dbReference>
<name>A0A8E6BB61_9BACT</name>
<keyword evidence="5" id="KW-0732">Signal</keyword>
<keyword evidence="2 4" id="KW-0479">Metal-binding</keyword>
<gene>
    <name evidence="8" type="ORF">KIH39_12265</name>
</gene>
<dbReference type="InterPro" id="IPR009056">
    <property type="entry name" value="Cyt_c-like_dom"/>
</dbReference>
<proteinExistence type="predicted"/>
<dbReference type="PANTHER" id="PTHR33546:SF1">
    <property type="entry name" value="LARGE, MULTIFUNCTIONAL SECRETED PROTEIN"/>
    <property type="match status" value="1"/>
</dbReference>
<evidence type="ECO:0000259" key="7">
    <source>
        <dbReference type="PROSITE" id="PS51820"/>
    </source>
</evidence>
<feature type="domain" description="Cytochrome c" evidence="6">
    <location>
        <begin position="186"/>
        <end position="275"/>
    </location>
</feature>
<keyword evidence="3 4" id="KW-0408">Iron</keyword>
<evidence type="ECO:0000313" key="8">
    <source>
        <dbReference type="EMBL" id="QVL34644.1"/>
    </source>
</evidence>
<dbReference type="PROSITE" id="PS51820">
    <property type="entry name" value="PA14"/>
    <property type="match status" value="1"/>
</dbReference>
<evidence type="ECO:0000256" key="4">
    <source>
        <dbReference type="PROSITE-ProRule" id="PRU00433"/>
    </source>
</evidence>
<dbReference type="PROSITE" id="PS51007">
    <property type="entry name" value="CYTC"/>
    <property type="match status" value="3"/>
</dbReference>
<evidence type="ECO:0000256" key="3">
    <source>
        <dbReference type="ARBA" id="ARBA00023004"/>
    </source>
</evidence>
<dbReference type="KEGG" id="tsph:KIH39_12265"/>
<dbReference type="InterPro" id="IPR036909">
    <property type="entry name" value="Cyt_c-like_dom_sf"/>
</dbReference>
<dbReference type="AlphaFoldDB" id="A0A8E6BB61"/>
<feature type="domain" description="Cytochrome c" evidence="6">
    <location>
        <begin position="624"/>
        <end position="721"/>
    </location>
</feature>
<dbReference type="SUPFAM" id="SSF46626">
    <property type="entry name" value="Cytochrome c"/>
    <property type="match status" value="3"/>
</dbReference>